<dbReference type="OrthoDB" id="7786248at2"/>
<sequence>MADSIRRHDRRQYAGHVLYGGRDFAGADHPPRSISMLRVVLSCLVKDRRRILIAMSSVIALAFLLALMIKPVFVADSTLLVLLSPDYAPRMAGDESKPAASIVVDRDAILKDEVEILNSASLAKETLRKVGLDRVYPDLLKPPGLRAQISQSIGDGIRALFALAGAPKAPARAIDPLDLAAGSFSKDMTATADKAGNIIVVTFRHRDSVVAADVVNTQINDYFAKRAELLRDEQSALVARQADALRKELDRVSRAYSEFKNENDISDFSNQRLLLLRQQSELARDLQAAERAIAQSTQRLAVLRKELDAQPSDNGPYRNQIRTRPVVLDTLQVDRNRSQQELDASKARRDIDTTQLAQVDAQIRALSQKEFELERLDGQRKLVSDNFGRVMKALDTRMFEEDVMAKKTANVRVIQAAEIPVTPNNLRLVIIAGGVALGLFAGLATAFLSELFRRGYLRPETLEHHVRVPVLVSVPLLPNPPQPIAAPVPFRPDIAPASDFSARRNVS</sequence>
<dbReference type="PANTHER" id="PTHR32309:SF13">
    <property type="entry name" value="FERRIC ENTEROBACTIN TRANSPORT PROTEIN FEPE"/>
    <property type="match status" value="1"/>
</dbReference>
<dbReference type="STRING" id="1612308.SAMN05444581_12416"/>
<dbReference type="AlphaFoldDB" id="A0A1I4CP60"/>
<feature type="transmembrane region" description="Helical" evidence="2">
    <location>
        <begin position="428"/>
        <end position="448"/>
    </location>
</feature>
<dbReference type="PANTHER" id="PTHR32309">
    <property type="entry name" value="TYROSINE-PROTEIN KINASE"/>
    <property type="match status" value="1"/>
</dbReference>
<dbReference type="EMBL" id="FOSN01000024">
    <property type="protein sequence ID" value="SFK81751.1"/>
    <property type="molecule type" value="Genomic_DNA"/>
</dbReference>
<keyword evidence="1" id="KW-0175">Coiled coil</keyword>
<dbReference type="InterPro" id="IPR050445">
    <property type="entry name" value="Bact_polysacc_biosynth/exp"/>
</dbReference>
<keyword evidence="2" id="KW-0472">Membrane</keyword>
<organism evidence="3 4">
    <name type="scientific">Methylocapsa palsarum</name>
    <dbReference type="NCBI Taxonomy" id="1612308"/>
    <lineage>
        <taxon>Bacteria</taxon>
        <taxon>Pseudomonadati</taxon>
        <taxon>Pseudomonadota</taxon>
        <taxon>Alphaproteobacteria</taxon>
        <taxon>Hyphomicrobiales</taxon>
        <taxon>Beijerinckiaceae</taxon>
        <taxon>Methylocapsa</taxon>
    </lineage>
</organism>
<name>A0A1I4CP60_9HYPH</name>
<dbReference type="GO" id="GO:0004713">
    <property type="term" value="F:protein tyrosine kinase activity"/>
    <property type="evidence" value="ECO:0007669"/>
    <property type="project" value="TreeGrafter"/>
</dbReference>
<evidence type="ECO:0000256" key="2">
    <source>
        <dbReference type="SAM" id="Phobius"/>
    </source>
</evidence>
<keyword evidence="2" id="KW-1133">Transmembrane helix</keyword>
<evidence type="ECO:0000313" key="4">
    <source>
        <dbReference type="Proteomes" id="UP000198755"/>
    </source>
</evidence>
<feature type="coiled-coil region" evidence="1">
    <location>
        <begin position="242"/>
        <end position="348"/>
    </location>
</feature>
<dbReference type="Proteomes" id="UP000198755">
    <property type="component" value="Unassembled WGS sequence"/>
</dbReference>
<accession>A0A1I4CP60</accession>
<feature type="transmembrane region" description="Helical" evidence="2">
    <location>
        <begin position="51"/>
        <end position="69"/>
    </location>
</feature>
<dbReference type="GO" id="GO:0005886">
    <property type="term" value="C:plasma membrane"/>
    <property type="evidence" value="ECO:0007669"/>
    <property type="project" value="TreeGrafter"/>
</dbReference>
<keyword evidence="2" id="KW-0812">Transmembrane</keyword>
<protein>
    <submittedName>
        <fullName evidence="3">Uncharacterized protein involved in exopolysaccharide biosynthesis</fullName>
    </submittedName>
</protein>
<evidence type="ECO:0000256" key="1">
    <source>
        <dbReference type="SAM" id="Coils"/>
    </source>
</evidence>
<keyword evidence="4" id="KW-1185">Reference proteome</keyword>
<evidence type="ECO:0000313" key="3">
    <source>
        <dbReference type="EMBL" id="SFK81751.1"/>
    </source>
</evidence>
<dbReference type="RefSeq" id="WP_139223707.1">
    <property type="nucleotide sequence ID" value="NZ_FOSN01000024.1"/>
</dbReference>
<reference evidence="3 4" key="1">
    <citation type="submission" date="2016-10" db="EMBL/GenBank/DDBJ databases">
        <authorList>
            <person name="de Groot N.N."/>
        </authorList>
    </citation>
    <scope>NUCLEOTIDE SEQUENCE [LARGE SCALE GENOMIC DNA]</scope>
    <source>
        <strain evidence="3 4">NE2</strain>
    </source>
</reference>
<gene>
    <name evidence="3" type="ORF">SAMN05444581_12416</name>
</gene>
<proteinExistence type="predicted"/>